<protein>
    <submittedName>
        <fullName evidence="2">Uncharacterized protein</fullName>
    </submittedName>
</protein>
<feature type="compositionally biased region" description="Basic and acidic residues" evidence="1">
    <location>
        <begin position="15"/>
        <end position="27"/>
    </location>
</feature>
<name>A0A8R1HWB8_CAEJA</name>
<dbReference type="AlphaFoldDB" id="A0A8R1HWB8"/>
<feature type="region of interest" description="Disordered" evidence="1">
    <location>
        <begin position="1"/>
        <end position="97"/>
    </location>
</feature>
<evidence type="ECO:0000256" key="1">
    <source>
        <dbReference type="SAM" id="MobiDB-lite"/>
    </source>
</evidence>
<evidence type="ECO:0000313" key="3">
    <source>
        <dbReference type="Proteomes" id="UP000005237"/>
    </source>
</evidence>
<proteinExistence type="predicted"/>
<keyword evidence="3" id="KW-1185">Reference proteome</keyword>
<reference evidence="3" key="1">
    <citation type="submission" date="2010-08" db="EMBL/GenBank/DDBJ databases">
        <authorList>
            <consortium name="Caenorhabditis japonica Sequencing Consortium"/>
            <person name="Wilson R.K."/>
        </authorList>
    </citation>
    <scope>NUCLEOTIDE SEQUENCE [LARGE SCALE GENOMIC DNA]</scope>
    <source>
        <strain evidence="3">DF5081</strain>
    </source>
</reference>
<feature type="compositionally biased region" description="Polar residues" evidence="1">
    <location>
        <begin position="62"/>
        <end position="80"/>
    </location>
</feature>
<sequence length="257" mass="28818">MSSPSPEVSSTESPIETREPSIEKEEFQFTPDDVPNKRKESDEEVSGEEESGGSKTTETFEVTSTVGESAMQTSKNSETPELTDASELVAESTGTPSEAIDLTIKTANDAVDSVTKTEKSEQLDQTAEECDLSIKPETMDVDQHEFAIPELPVKDEKPDPAVGRLRREAKAQMKVYQKYFDDLNLVYKASQQNISKFKRSCLLKQVNANNFHIDGYRTRIETAQTTDQLQTLLDEIRLQNLRARQSQEINDLLGEPY</sequence>
<accession>A0A8R1HWB8</accession>
<feature type="compositionally biased region" description="Acidic residues" evidence="1">
    <location>
        <begin position="42"/>
        <end position="51"/>
    </location>
</feature>
<organism evidence="2 3">
    <name type="scientific">Caenorhabditis japonica</name>
    <dbReference type="NCBI Taxonomy" id="281687"/>
    <lineage>
        <taxon>Eukaryota</taxon>
        <taxon>Metazoa</taxon>
        <taxon>Ecdysozoa</taxon>
        <taxon>Nematoda</taxon>
        <taxon>Chromadorea</taxon>
        <taxon>Rhabditida</taxon>
        <taxon>Rhabditina</taxon>
        <taxon>Rhabditomorpha</taxon>
        <taxon>Rhabditoidea</taxon>
        <taxon>Rhabditidae</taxon>
        <taxon>Peloderinae</taxon>
        <taxon>Caenorhabditis</taxon>
    </lineage>
</organism>
<evidence type="ECO:0000313" key="2">
    <source>
        <dbReference type="EnsemblMetazoa" id="CJA09150.1"/>
    </source>
</evidence>
<dbReference type="EnsemblMetazoa" id="CJA09150.1">
    <property type="protein sequence ID" value="CJA09150.1"/>
    <property type="gene ID" value="WBGene00128354"/>
</dbReference>
<dbReference type="Proteomes" id="UP000005237">
    <property type="component" value="Unassembled WGS sequence"/>
</dbReference>
<reference evidence="2" key="2">
    <citation type="submission" date="2022-06" db="UniProtKB">
        <authorList>
            <consortium name="EnsemblMetazoa"/>
        </authorList>
    </citation>
    <scope>IDENTIFICATION</scope>
    <source>
        <strain evidence="2">DF5081</strain>
    </source>
</reference>
<feature type="compositionally biased region" description="Low complexity" evidence="1">
    <location>
        <begin position="1"/>
        <end position="14"/>
    </location>
</feature>